<feature type="domain" description="N-acetyltransferase" evidence="3">
    <location>
        <begin position="144"/>
        <end position="305"/>
    </location>
</feature>
<dbReference type="STRING" id="287986.DV20_14150"/>
<dbReference type="PROSITE" id="PS51186">
    <property type="entry name" value="GNAT"/>
    <property type="match status" value="1"/>
</dbReference>
<protein>
    <recommendedName>
        <fullName evidence="3">N-acetyltransferase domain-containing protein</fullName>
    </recommendedName>
</protein>
<evidence type="ECO:0000259" key="3">
    <source>
        <dbReference type="PROSITE" id="PS51186"/>
    </source>
</evidence>
<dbReference type="InterPro" id="IPR016181">
    <property type="entry name" value="Acyl_CoA_acyltransferase"/>
</dbReference>
<evidence type="ECO:0000256" key="2">
    <source>
        <dbReference type="ARBA" id="ARBA00023315"/>
    </source>
</evidence>
<dbReference type="AlphaFoldDB" id="A0A066U6Z2"/>
<dbReference type="CDD" id="cd04301">
    <property type="entry name" value="NAT_SF"/>
    <property type="match status" value="1"/>
</dbReference>
<comment type="caution">
    <text evidence="4">The sequence shown here is derived from an EMBL/GenBank/DDBJ whole genome shotgun (WGS) entry which is preliminary data.</text>
</comment>
<evidence type="ECO:0000313" key="4">
    <source>
        <dbReference type="EMBL" id="KDN21617.1"/>
    </source>
</evidence>
<dbReference type="InterPro" id="IPR000182">
    <property type="entry name" value="GNAT_dom"/>
</dbReference>
<keyword evidence="1" id="KW-0808">Transferase</keyword>
<organism evidence="4 5">
    <name type="scientific">Amycolatopsis rifamycinica</name>
    <dbReference type="NCBI Taxonomy" id="287986"/>
    <lineage>
        <taxon>Bacteria</taxon>
        <taxon>Bacillati</taxon>
        <taxon>Actinomycetota</taxon>
        <taxon>Actinomycetes</taxon>
        <taxon>Pseudonocardiales</taxon>
        <taxon>Pseudonocardiaceae</taxon>
        <taxon>Amycolatopsis</taxon>
    </lineage>
</organism>
<dbReference type="OrthoDB" id="149709at2"/>
<gene>
    <name evidence="4" type="ORF">DV20_14150</name>
</gene>
<dbReference type="Pfam" id="PF00583">
    <property type="entry name" value="Acetyltransf_1"/>
    <property type="match status" value="1"/>
</dbReference>
<evidence type="ECO:0000313" key="5">
    <source>
        <dbReference type="Proteomes" id="UP000027345"/>
    </source>
</evidence>
<dbReference type="eggNOG" id="COG0456">
    <property type="taxonomic scope" value="Bacteria"/>
</dbReference>
<dbReference type="GO" id="GO:0016747">
    <property type="term" value="F:acyltransferase activity, transferring groups other than amino-acyl groups"/>
    <property type="evidence" value="ECO:0007669"/>
    <property type="project" value="InterPro"/>
</dbReference>
<dbReference type="Gene3D" id="3.40.630.30">
    <property type="match status" value="1"/>
</dbReference>
<sequence length="305" mass="32152">MSALEAQQNARFAALDPLLPPIAAPPSPSSEPLVVTAGGRKAGGLLTNVVHAPGSWPTLWGPSDLRDLTAVPGDSGAAGLAALLGEWRDRLRGTPAGPDSGCSLTWPSRDAEASAVLLAHGFAPMTCLAVRAAEPPDGPGTAPVTVRRAGDGDVDALTELRLAEWRYTCLVGTAVPRPEARALLRTEVVRSLRFSGLVWLAEEDGGVPVGMASCALAEAAPGNSVHGRLLPGRWGYVDTLSVGPAARGGGVGRALMAVAHRSLLEHDVRGTFLFYHPANPLSPVFWHRQGYRPLWTMWLRRPAWS</sequence>
<keyword evidence="2" id="KW-0012">Acyltransferase</keyword>
<dbReference type="EMBL" id="JMQI01000027">
    <property type="protein sequence ID" value="KDN21617.1"/>
    <property type="molecule type" value="Genomic_DNA"/>
</dbReference>
<reference evidence="4 5" key="1">
    <citation type="submission" date="2014-05" db="EMBL/GenBank/DDBJ databases">
        <title>Draft genome sequence of Amycolatopsis rifamycinica DSM 46095.</title>
        <authorList>
            <person name="Lal R."/>
            <person name="Saxena A."/>
            <person name="Kumari R."/>
            <person name="Mukherjee U."/>
            <person name="Singh P."/>
            <person name="Sangwan N."/>
            <person name="Mahato N.K."/>
        </authorList>
    </citation>
    <scope>NUCLEOTIDE SEQUENCE [LARGE SCALE GENOMIC DNA]</scope>
    <source>
        <strain evidence="4 5">DSM 46095</strain>
    </source>
</reference>
<proteinExistence type="predicted"/>
<accession>A0A066U6Z2</accession>
<dbReference type="RefSeq" id="WP_043780158.1">
    <property type="nucleotide sequence ID" value="NZ_JMQI01000027.1"/>
</dbReference>
<dbReference type="SUPFAM" id="SSF55729">
    <property type="entry name" value="Acyl-CoA N-acyltransferases (Nat)"/>
    <property type="match status" value="1"/>
</dbReference>
<dbReference type="Proteomes" id="UP000027345">
    <property type="component" value="Unassembled WGS sequence"/>
</dbReference>
<dbReference type="InterPro" id="IPR050832">
    <property type="entry name" value="Bact_Acetyltransf"/>
</dbReference>
<name>A0A066U6Z2_9PSEU</name>
<evidence type="ECO:0000256" key="1">
    <source>
        <dbReference type="ARBA" id="ARBA00022679"/>
    </source>
</evidence>
<dbReference type="PANTHER" id="PTHR43877:SF1">
    <property type="entry name" value="ACETYLTRANSFERASE"/>
    <property type="match status" value="1"/>
</dbReference>
<keyword evidence="5" id="KW-1185">Reference proteome</keyword>
<dbReference type="PANTHER" id="PTHR43877">
    <property type="entry name" value="AMINOALKYLPHOSPHONATE N-ACETYLTRANSFERASE-RELATED-RELATED"/>
    <property type="match status" value="1"/>
</dbReference>